<dbReference type="Proteomes" id="UP001289374">
    <property type="component" value="Unassembled WGS sequence"/>
</dbReference>
<evidence type="ECO:0000313" key="1">
    <source>
        <dbReference type="EMBL" id="KAK4394436.1"/>
    </source>
</evidence>
<organism evidence="1 2">
    <name type="scientific">Sesamum angolense</name>
    <dbReference type="NCBI Taxonomy" id="2727404"/>
    <lineage>
        <taxon>Eukaryota</taxon>
        <taxon>Viridiplantae</taxon>
        <taxon>Streptophyta</taxon>
        <taxon>Embryophyta</taxon>
        <taxon>Tracheophyta</taxon>
        <taxon>Spermatophyta</taxon>
        <taxon>Magnoliopsida</taxon>
        <taxon>eudicotyledons</taxon>
        <taxon>Gunneridae</taxon>
        <taxon>Pentapetalae</taxon>
        <taxon>asterids</taxon>
        <taxon>lamiids</taxon>
        <taxon>Lamiales</taxon>
        <taxon>Pedaliaceae</taxon>
        <taxon>Sesamum</taxon>
    </lineage>
</organism>
<name>A0AAE1WJE5_9LAMI</name>
<evidence type="ECO:0000313" key="2">
    <source>
        <dbReference type="Proteomes" id="UP001289374"/>
    </source>
</evidence>
<keyword evidence="2" id="KW-1185">Reference proteome</keyword>
<dbReference type="CDD" id="cd09272">
    <property type="entry name" value="RNase_HI_RT_Ty1"/>
    <property type="match status" value="1"/>
</dbReference>
<dbReference type="SUPFAM" id="SSF56672">
    <property type="entry name" value="DNA/RNA polymerases"/>
    <property type="match status" value="1"/>
</dbReference>
<proteinExistence type="predicted"/>
<comment type="caution">
    <text evidence="1">The sequence shown here is derived from an EMBL/GenBank/DDBJ whole genome shotgun (WGS) entry which is preliminary data.</text>
</comment>
<dbReference type="PANTHER" id="PTHR11439:SF463">
    <property type="entry name" value="REVERSE TRANSCRIPTASE TY1_COPIA-TYPE DOMAIN-CONTAINING PROTEIN"/>
    <property type="match status" value="1"/>
</dbReference>
<dbReference type="InterPro" id="IPR043502">
    <property type="entry name" value="DNA/RNA_pol_sf"/>
</dbReference>
<dbReference type="PANTHER" id="PTHR11439">
    <property type="entry name" value="GAG-POL-RELATED RETROTRANSPOSON"/>
    <property type="match status" value="1"/>
</dbReference>
<reference evidence="1" key="2">
    <citation type="journal article" date="2024" name="Plant">
        <title>Genomic evolution and insights into agronomic trait innovations of Sesamum species.</title>
        <authorList>
            <person name="Miao H."/>
            <person name="Wang L."/>
            <person name="Qu L."/>
            <person name="Liu H."/>
            <person name="Sun Y."/>
            <person name="Le M."/>
            <person name="Wang Q."/>
            <person name="Wei S."/>
            <person name="Zheng Y."/>
            <person name="Lin W."/>
            <person name="Duan Y."/>
            <person name="Cao H."/>
            <person name="Xiong S."/>
            <person name="Wang X."/>
            <person name="Wei L."/>
            <person name="Li C."/>
            <person name="Ma Q."/>
            <person name="Ju M."/>
            <person name="Zhao R."/>
            <person name="Li G."/>
            <person name="Mu C."/>
            <person name="Tian Q."/>
            <person name="Mei H."/>
            <person name="Zhang T."/>
            <person name="Gao T."/>
            <person name="Zhang H."/>
        </authorList>
    </citation>
    <scope>NUCLEOTIDE SEQUENCE</scope>
    <source>
        <strain evidence="1">K16</strain>
    </source>
</reference>
<sequence length="150" mass="17482">MDKPRSVHWEVAQRNLKYIKASPSKRLLFKRHGHMKIEAYSDADYAPSKDDRKSTSGYCTYVRGNLVTWRSKKQTTVARSSAEAEYRAMAHTTSEILWLMYLLKELGFMYDDPVLMHCDNQTAIHIASNLIFHERLNILRSIVTLFVRLS</sequence>
<protein>
    <submittedName>
        <fullName evidence="1">Retrovirus-related Pol polyprotein from transposon RE2</fullName>
    </submittedName>
</protein>
<accession>A0AAE1WJE5</accession>
<gene>
    <name evidence="1" type="ORF">Sango_1597900</name>
</gene>
<dbReference type="AlphaFoldDB" id="A0AAE1WJE5"/>
<dbReference type="EMBL" id="JACGWL010000009">
    <property type="protein sequence ID" value="KAK4394436.1"/>
    <property type="molecule type" value="Genomic_DNA"/>
</dbReference>
<reference evidence="1" key="1">
    <citation type="submission" date="2020-06" db="EMBL/GenBank/DDBJ databases">
        <authorList>
            <person name="Li T."/>
            <person name="Hu X."/>
            <person name="Zhang T."/>
            <person name="Song X."/>
            <person name="Zhang H."/>
            <person name="Dai N."/>
            <person name="Sheng W."/>
            <person name="Hou X."/>
            <person name="Wei L."/>
        </authorList>
    </citation>
    <scope>NUCLEOTIDE SEQUENCE</scope>
    <source>
        <strain evidence="1">K16</strain>
        <tissue evidence="1">Leaf</tissue>
    </source>
</reference>